<keyword evidence="2" id="KW-1185">Reference proteome</keyword>
<proteinExistence type="predicted"/>
<gene>
    <name evidence="1" type="ORF">D5S19_01990</name>
</gene>
<evidence type="ECO:0000313" key="2">
    <source>
        <dbReference type="Proteomes" id="UP000285112"/>
    </source>
</evidence>
<dbReference type="AlphaFoldDB" id="A0A419IB71"/>
<reference evidence="1 2" key="1">
    <citation type="submission" date="2018-09" db="EMBL/GenBank/DDBJ databases">
        <title>YIM PH 21725 draft genome.</title>
        <authorList>
            <person name="Miao C."/>
        </authorList>
    </citation>
    <scope>NUCLEOTIDE SEQUENCE [LARGE SCALE GENOMIC DNA]</scope>
    <source>
        <strain evidence="2">YIM PH21725</strain>
    </source>
</reference>
<evidence type="ECO:0000313" key="1">
    <source>
        <dbReference type="EMBL" id="RJQ91259.1"/>
    </source>
</evidence>
<protein>
    <submittedName>
        <fullName evidence="1">Uncharacterized protein</fullName>
    </submittedName>
</protein>
<dbReference type="Proteomes" id="UP000285112">
    <property type="component" value="Unassembled WGS sequence"/>
</dbReference>
<dbReference type="Pfam" id="PF10824">
    <property type="entry name" value="T7SS_ESX_EspC"/>
    <property type="match status" value="1"/>
</dbReference>
<accession>A0A419IB71</accession>
<comment type="caution">
    <text evidence="1">The sequence shown here is derived from an EMBL/GenBank/DDBJ whole genome shotgun (WGS) entry which is preliminary data.</text>
</comment>
<organism evidence="1 2">
    <name type="scientific">Amycolatopsis panacis</name>
    <dbReference type="NCBI Taxonomy" id="2340917"/>
    <lineage>
        <taxon>Bacteria</taxon>
        <taxon>Bacillati</taxon>
        <taxon>Actinomycetota</taxon>
        <taxon>Actinomycetes</taxon>
        <taxon>Pseudonocardiales</taxon>
        <taxon>Pseudonocardiaceae</taxon>
        <taxon>Amycolatopsis</taxon>
    </lineage>
</organism>
<dbReference type="EMBL" id="QZFV01000021">
    <property type="protein sequence ID" value="RJQ91259.1"/>
    <property type="molecule type" value="Genomic_DNA"/>
</dbReference>
<name>A0A419IB71_9PSEU</name>
<dbReference type="InterPro" id="IPR022536">
    <property type="entry name" value="EspC"/>
</dbReference>
<dbReference type="GO" id="GO:0009306">
    <property type="term" value="P:protein secretion"/>
    <property type="evidence" value="ECO:0007669"/>
    <property type="project" value="InterPro"/>
</dbReference>
<dbReference type="RefSeq" id="WP_120021601.1">
    <property type="nucleotide sequence ID" value="NZ_QZFV01000021.1"/>
</dbReference>
<sequence>MYHLVFGPVSCAGTVTGRDRVWVSQRCRTPLRGARSAAGEKVVTLRGTNYAEPVGRVAGAVQGGSAAAAAVHCQDALSATFTEWCAEAQRLADNLGVAADRYQQGDHTATGVFPSATPTMHEPR</sequence>